<dbReference type="EMBL" id="LHZN01000136">
    <property type="protein sequence ID" value="KXV37560.1"/>
    <property type="molecule type" value="Genomic_DNA"/>
</dbReference>
<accession>A0A149SZN8</accession>
<dbReference type="AlphaFoldDB" id="A0A149SZN8"/>
<dbReference type="Proteomes" id="UP000075636">
    <property type="component" value="Unassembled WGS sequence"/>
</dbReference>
<proteinExistence type="predicted"/>
<gene>
    <name evidence="1" type="ORF">AD941_10025</name>
    <name evidence="2" type="ORF">AD945_09840</name>
</gene>
<dbReference type="Proteomes" id="UP000075682">
    <property type="component" value="Unassembled WGS sequence"/>
</dbReference>
<reference evidence="3 4" key="1">
    <citation type="submission" date="2015-06" db="EMBL/GenBank/DDBJ databases">
        <title>Improved classification and identification of acetic acid bacteria using matrix-assisted laser desorption/ionization time-of-flight mass spectrometry; Gluconobacter nephelii and Gluconobacter uchimurae are later heterotypic synonyms of Gluconobacter japonicus and Gluconobacter oxydans, respectively.</title>
        <authorList>
            <person name="Li L."/>
            <person name="Cleenwerck I."/>
            <person name="De Vuyst L."/>
            <person name="Vandamme P."/>
        </authorList>
    </citation>
    <scope>NUCLEOTIDE SEQUENCE [LARGE SCALE GENOMIC DNA]</scope>
    <source>
        <strain evidence="1 4">LMG 1356</strain>
        <strain evidence="2 3">LMG 1768</strain>
    </source>
</reference>
<sequence length="70" mass="7533">MMQDIIVSAADISLFHVAARELGDASQWWRIAQVNGMTDPDLGRISETVVLKVPSVEPDLVSGLPDGALE</sequence>
<evidence type="ECO:0000313" key="1">
    <source>
        <dbReference type="EMBL" id="KXV37560.1"/>
    </source>
</evidence>
<name>A0A149SZN8_9PROT</name>
<comment type="caution">
    <text evidence="2">The sequence shown here is derived from an EMBL/GenBank/DDBJ whole genome shotgun (WGS) entry which is preliminary data.</text>
</comment>
<organism evidence="2 3">
    <name type="scientific">Gluconobacter albidus</name>
    <dbReference type="NCBI Taxonomy" id="318683"/>
    <lineage>
        <taxon>Bacteria</taxon>
        <taxon>Pseudomonadati</taxon>
        <taxon>Pseudomonadota</taxon>
        <taxon>Alphaproteobacteria</taxon>
        <taxon>Acetobacterales</taxon>
        <taxon>Acetobacteraceae</taxon>
        <taxon>Gluconobacter</taxon>
    </lineage>
</organism>
<dbReference type="PATRIC" id="fig|318683.5.peg.1657"/>
<evidence type="ECO:0000313" key="2">
    <source>
        <dbReference type="EMBL" id="KXV47676.1"/>
    </source>
</evidence>
<dbReference type="EMBL" id="LHZR01000108">
    <property type="protein sequence ID" value="KXV47676.1"/>
    <property type="molecule type" value="Genomic_DNA"/>
</dbReference>
<dbReference type="RefSeq" id="WP_174694478.1">
    <property type="nucleotide sequence ID" value="NZ_BEWL01000008.1"/>
</dbReference>
<evidence type="ECO:0008006" key="5">
    <source>
        <dbReference type="Google" id="ProtNLM"/>
    </source>
</evidence>
<dbReference type="STRING" id="318683.A0U94_13665"/>
<evidence type="ECO:0000313" key="3">
    <source>
        <dbReference type="Proteomes" id="UP000075636"/>
    </source>
</evidence>
<evidence type="ECO:0000313" key="4">
    <source>
        <dbReference type="Proteomes" id="UP000075682"/>
    </source>
</evidence>
<protein>
    <recommendedName>
        <fullName evidence="5">LysM domain-containing protein</fullName>
    </recommendedName>
</protein>